<dbReference type="AlphaFoldDB" id="A0A563E375"/>
<reference evidence="3 4" key="1">
    <citation type="submission" date="2019-05" db="EMBL/GenBank/DDBJ databases">
        <authorList>
            <person name="Lee S.D."/>
        </authorList>
    </citation>
    <scope>NUCLEOTIDE SEQUENCE [LARGE SCALE GENOMIC DNA]</scope>
    <source>
        <strain evidence="3 4">C5-26</strain>
    </source>
</reference>
<dbReference type="RefSeq" id="WP_146316221.1">
    <property type="nucleotide sequence ID" value="NZ_VCQV01000008.1"/>
</dbReference>
<name>A0A563E375_9MICO</name>
<feature type="compositionally biased region" description="Basic and acidic residues" evidence="1">
    <location>
        <begin position="75"/>
        <end position="85"/>
    </location>
</feature>
<feature type="compositionally biased region" description="Basic and acidic residues" evidence="1">
    <location>
        <begin position="1"/>
        <end position="19"/>
    </location>
</feature>
<gene>
    <name evidence="3" type="ORF">FGL98_07940</name>
</gene>
<reference evidence="3 4" key="2">
    <citation type="submission" date="2019-08" db="EMBL/GenBank/DDBJ databases">
        <title>Jejuicoccus antrihumi gen. nov., sp. nov., a new member of the family Dermacoccaceae isolated from a cave.</title>
        <authorList>
            <person name="Schumann P."/>
            <person name="Kim I.S."/>
        </authorList>
    </citation>
    <scope>NUCLEOTIDE SEQUENCE [LARGE SCALE GENOMIC DNA]</scope>
    <source>
        <strain evidence="3 4">C5-26</strain>
    </source>
</reference>
<feature type="transmembrane region" description="Helical" evidence="2">
    <location>
        <begin position="129"/>
        <end position="151"/>
    </location>
</feature>
<feature type="region of interest" description="Disordered" evidence="1">
    <location>
        <begin position="1"/>
        <end position="113"/>
    </location>
</feature>
<dbReference type="OrthoDB" id="4867773at2"/>
<accession>A0A563E375</accession>
<keyword evidence="4" id="KW-1185">Reference proteome</keyword>
<evidence type="ECO:0000256" key="2">
    <source>
        <dbReference type="SAM" id="Phobius"/>
    </source>
</evidence>
<keyword evidence="2" id="KW-0812">Transmembrane</keyword>
<dbReference type="EMBL" id="VCQV01000008">
    <property type="protein sequence ID" value="TWP36978.1"/>
    <property type="molecule type" value="Genomic_DNA"/>
</dbReference>
<protein>
    <submittedName>
        <fullName evidence="3">Uncharacterized protein</fullName>
    </submittedName>
</protein>
<evidence type="ECO:0000256" key="1">
    <source>
        <dbReference type="SAM" id="MobiDB-lite"/>
    </source>
</evidence>
<evidence type="ECO:0000313" key="4">
    <source>
        <dbReference type="Proteomes" id="UP000320244"/>
    </source>
</evidence>
<evidence type="ECO:0000313" key="3">
    <source>
        <dbReference type="EMBL" id="TWP36978.1"/>
    </source>
</evidence>
<dbReference type="Proteomes" id="UP000320244">
    <property type="component" value="Unassembled WGS sequence"/>
</dbReference>
<proteinExistence type="predicted"/>
<comment type="caution">
    <text evidence="3">The sequence shown here is derived from an EMBL/GenBank/DDBJ whole genome shotgun (WGS) entry which is preliminary data.</text>
</comment>
<sequence>MTAERHDDSDRQADFDSRFAEIVSQFGSEEDDRPGSGPGDPDEDTQDTEVTKSDRPPDVPGAHPGASTNPTTSWRKFENQYHDPKPQPPDPLAGLPSQWRVPDGDGLSYLDDEEDFVPPPPAPLPKDDLHFWAILATLIGGPMWVFYLAIFDRYARSLWWVLAVGTCVAGVVLLVLRQPKNHDDPDDDLL</sequence>
<keyword evidence="2" id="KW-1133">Transmembrane helix</keyword>
<feature type="transmembrane region" description="Helical" evidence="2">
    <location>
        <begin position="157"/>
        <end position="176"/>
    </location>
</feature>
<keyword evidence="2" id="KW-0472">Membrane</keyword>
<organism evidence="3 4">
    <name type="scientific">Leekyejoonella antrihumi</name>
    <dbReference type="NCBI Taxonomy" id="1660198"/>
    <lineage>
        <taxon>Bacteria</taxon>
        <taxon>Bacillati</taxon>
        <taxon>Actinomycetota</taxon>
        <taxon>Actinomycetes</taxon>
        <taxon>Micrococcales</taxon>
        <taxon>Dermacoccaceae</taxon>
        <taxon>Leekyejoonella</taxon>
    </lineage>
</organism>